<evidence type="ECO:0008006" key="3">
    <source>
        <dbReference type="Google" id="ProtNLM"/>
    </source>
</evidence>
<dbReference type="Proteomes" id="UP001595378">
    <property type="component" value="Unassembled WGS sequence"/>
</dbReference>
<evidence type="ECO:0000313" key="2">
    <source>
        <dbReference type="Proteomes" id="UP001595378"/>
    </source>
</evidence>
<evidence type="ECO:0000313" key="1">
    <source>
        <dbReference type="EMBL" id="MFC3101522.1"/>
    </source>
</evidence>
<accession>A0ABV7EIQ6</accession>
<dbReference type="EMBL" id="JBHRSU010000033">
    <property type="protein sequence ID" value="MFC3101522.1"/>
    <property type="molecule type" value="Genomic_DNA"/>
</dbReference>
<comment type="caution">
    <text evidence="1">The sequence shown here is derived from an EMBL/GenBank/DDBJ whole genome shotgun (WGS) entry which is preliminary data.</text>
</comment>
<proteinExistence type="predicted"/>
<gene>
    <name evidence="1" type="ORF">ACFODK_11545</name>
</gene>
<sequence>MGGPVPLLLAALAVSGLVALAWAAGFRGDAQLESEAEALDLAASLPGGFAGKDVLLSADRRHALIADAQGRLVLILPHGAHFTARRCDGAAAESQGTQLALHLHDRTVQIDAGKAADSWLKLLERAQPGKARPHHVQGRA</sequence>
<reference evidence="2" key="1">
    <citation type="journal article" date="2019" name="Int. J. Syst. Evol. Microbiol.">
        <title>The Global Catalogue of Microorganisms (GCM) 10K type strain sequencing project: providing services to taxonomists for standard genome sequencing and annotation.</title>
        <authorList>
            <consortium name="The Broad Institute Genomics Platform"/>
            <consortium name="The Broad Institute Genome Sequencing Center for Infectious Disease"/>
            <person name="Wu L."/>
            <person name="Ma J."/>
        </authorList>
    </citation>
    <scope>NUCLEOTIDE SEQUENCE [LARGE SCALE GENOMIC DNA]</scope>
    <source>
        <strain evidence="2">KCTC 52606</strain>
    </source>
</reference>
<name>A0ABV7EIQ6_9SPHN</name>
<dbReference type="RefSeq" id="WP_336919153.1">
    <property type="nucleotide sequence ID" value="NZ_JBANRN010000008.1"/>
</dbReference>
<keyword evidence="2" id="KW-1185">Reference proteome</keyword>
<protein>
    <recommendedName>
        <fullName evidence="3">Photosynthetic complex assembly protein</fullName>
    </recommendedName>
</protein>
<organism evidence="1 2">
    <name type="scientific">Alteraurantiacibacter lauratis</name>
    <dbReference type="NCBI Taxonomy" id="2054627"/>
    <lineage>
        <taxon>Bacteria</taxon>
        <taxon>Pseudomonadati</taxon>
        <taxon>Pseudomonadota</taxon>
        <taxon>Alphaproteobacteria</taxon>
        <taxon>Sphingomonadales</taxon>
        <taxon>Erythrobacteraceae</taxon>
        <taxon>Alteraurantiacibacter</taxon>
    </lineage>
</organism>